<evidence type="ECO:0000313" key="3">
    <source>
        <dbReference type="Proteomes" id="UP001227230"/>
    </source>
</evidence>
<gene>
    <name evidence="2" type="ORF">VitviT2T_015830</name>
</gene>
<organism evidence="2 3">
    <name type="scientific">Vitis vinifera</name>
    <name type="common">Grape</name>
    <dbReference type="NCBI Taxonomy" id="29760"/>
    <lineage>
        <taxon>Eukaryota</taxon>
        <taxon>Viridiplantae</taxon>
        <taxon>Streptophyta</taxon>
        <taxon>Embryophyta</taxon>
        <taxon>Tracheophyta</taxon>
        <taxon>Spermatophyta</taxon>
        <taxon>Magnoliopsida</taxon>
        <taxon>eudicotyledons</taxon>
        <taxon>Gunneridae</taxon>
        <taxon>Pentapetalae</taxon>
        <taxon>rosids</taxon>
        <taxon>Vitales</taxon>
        <taxon>Vitaceae</taxon>
        <taxon>Viteae</taxon>
        <taxon>Vitis</taxon>
    </lineage>
</organism>
<name>A0ABY9CPL6_VITVI</name>
<evidence type="ECO:0000256" key="1">
    <source>
        <dbReference type="SAM" id="MobiDB-lite"/>
    </source>
</evidence>
<proteinExistence type="predicted"/>
<protein>
    <submittedName>
        <fullName evidence="2">Uncharacterized protein</fullName>
    </submittedName>
</protein>
<sequence>MLLEYWKMQLSSGGNRGVNPLAKQRQLETLLWRSKFRSCLGLFRFERGEERKEEVLVRVKLVTRPFWSYNRKNPLSLFTLLRPRKKRSSSGTREKQLTAASSTTTGGYGFRKGRGMSRASQSLSACSTK</sequence>
<dbReference type="EMBL" id="CP126657">
    <property type="protein sequence ID" value="WJZ97206.1"/>
    <property type="molecule type" value="Genomic_DNA"/>
</dbReference>
<accession>A0ABY9CPL6</accession>
<keyword evidence="3" id="KW-1185">Reference proteome</keyword>
<reference evidence="2 3" key="1">
    <citation type="journal article" date="2023" name="Hortic Res">
        <title>The complete reference genome for grapevine (Vitis vinifera L.) genetics and breeding.</title>
        <authorList>
            <person name="Shi X."/>
            <person name="Cao S."/>
            <person name="Wang X."/>
            <person name="Huang S."/>
            <person name="Wang Y."/>
            <person name="Liu Z."/>
            <person name="Liu W."/>
            <person name="Leng X."/>
            <person name="Peng Y."/>
            <person name="Wang N."/>
            <person name="Wang Y."/>
            <person name="Ma Z."/>
            <person name="Xu X."/>
            <person name="Zhang F."/>
            <person name="Xue H."/>
            <person name="Zhong H."/>
            <person name="Wang Y."/>
            <person name="Zhang K."/>
            <person name="Velt A."/>
            <person name="Avia K."/>
            <person name="Holtgrawe D."/>
            <person name="Grimplet J."/>
            <person name="Matus J.T."/>
            <person name="Ware D."/>
            <person name="Wu X."/>
            <person name="Wang H."/>
            <person name="Liu C."/>
            <person name="Fang Y."/>
            <person name="Rustenholz C."/>
            <person name="Cheng Z."/>
            <person name="Xiao H."/>
            <person name="Zhou Y."/>
        </authorList>
    </citation>
    <scope>NUCLEOTIDE SEQUENCE [LARGE SCALE GENOMIC DNA]</scope>
    <source>
        <strain evidence="3">cv. Pinot noir / PN40024</strain>
        <tissue evidence="2">Leaf</tissue>
    </source>
</reference>
<feature type="compositionally biased region" description="Polar residues" evidence="1">
    <location>
        <begin position="118"/>
        <end position="129"/>
    </location>
</feature>
<feature type="region of interest" description="Disordered" evidence="1">
    <location>
        <begin position="84"/>
        <end position="129"/>
    </location>
</feature>
<evidence type="ECO:0000313" key="2">
    <source>
        <dbReference type="EMBL" id="WJZ97206.1"/>
    </source>
</evidence>
<dbReference type="Proteomes" id="UP001227230">
    <property type="component" value="Chromosome 10"/>
</dbReference>